<dbReference type="OrthoDB" id="28901at2759"/>
<organism evidence="2 3">
    <name type="scientific">Pseudoloma neurophilia</name>
    <dbReference type="NCBI Taxonomy" id="146866"/>
    <lineage>
        <taxon>Eukaryota</taxon>
        <taxon>Fungi</taxon>
        <taxon>Fungi incertae sedis</taxon>
        <taxon>Microsporidia</taxon>
        <taxon>Pseudoloma</taxon>
    </lineage>
</organism>
<protein>
    <submittedName>
        <fullName evidence="2">Transcription factor SPT5</fullName>
    </submittedName>
</protein>
<dbReference type="VEuPathDB" id="MicrosporidiaDB:M153_189320001"/>
<feature type="non-terminal residue" evidence="2">
    <location>
        <position position="1"/>
    </location>
</feature>
<sequence>TPSAISGYKTPGTIDPIDDDTYNNSVIEKTPGYKTPGEQYDPAYKTPGYKTPGFKTPGYKTPGYKTPGQSAFSFKEETVSYQPATSQYHGTLVKINDQEKTVKDIIFNEDKSDIVILTNDESHEIDNVKFVTPEQFNKVVIFKGKYKGHIGMLLRLKDNDIGIVRSTTLGAIEVELNLMSKISN</sequence>
<name>A0A0R0LRF1_9MICR</name>
<accession>A0A0R0LRF1</accession>
<evidence type="ECO:0000313" key="2">
    <source>
        <dbReference type="EMBL" id="KRH91914.1"/>
    </source>
</evidence>
<keyword evidence="3" id="KW-1185">Reference proteome</keyword>
<evidence type="ECO:0000256" key="1">
    <source>
        <dbReference type="SAM" id="MobiDB-lite"/>
    </source>
</evidence>
<dbReference type="AlphaFoldDB" id="A0A0R0LRF1"/>
<proteinExistence type="predicted"/>
<gene>
    <name evidence="2" type="ORF">M153_189320001</name>
</gene>
<reference evidence="2 3" key="1">
    <citation type="submission" date="2015-07" db="EMBL/GenBank/DDBJ databases">
        <title>The genome of Pseudoloma neurophilia, a relevant intracellular parasite of the zebrafish.</title>
        <authorList>
            <person name="Ndikumana S."/>
            <person name="Pelin A."/>
            <person name="Sanders J."/>
            <person name="Corradi N."/>
        </authorList>
    </citation>
    <scope>NUCLEOTIDE SEQUENCE [LARGE SCALE GENOMIC DNA]</scope>
    <source>
        <strain evidence="2 3">MK1</strain>
    </source>
</reference>
<dbReference type="EMBL" id="LGUB01001398">
    <property type="protein sequence ID" value="KRH91914.1"/>
    <property type="molecule type" value="Genomic_DNA"/>
</dbReference>
<feature type="region of interest" description="Disordered" evidence="1">
    <location>
        <begin position="1"/>
        <end position="23"/>
    </location>
</feature>
<comment type="caution">
    <text evidence="2">The sequence shown here is derived from an EMBL/GenBank/DDBJ whole genome shotgun (WGS) entry which is preliminary data.</text>
</comment>
<dbReference type="Proteomes" id="UP000051530">
    <property type="component" value="Unassembled WGS sequence"/>
</dbReference>
<evidence type="ECO:0000313" key="3">
    <source>
        <dbReference type="Proteomes" id="UP000051530"/>
    </source>
</evidence>